<evidence type="ECO:0000256" key="1">
    <source>
        <dbReference type="SAM" id="MobiDB-lite"/>
    </source>
</evidence>
<dbReference type="Proteomes" id="UP000325577">
    <property type="component" value="Linkage Group LG9"/>
</dbReference>
<dbReference type="OrthoDB" id="205993at2759"/>
<feature type="region of interest" description="Disordered" evidence="1">
    <location>
        <begin position="12"/>
        <end position="63"/>
    </location>
</feature>
<dbReference type="Pfam" id="PF04910">
    <property type="entry name" value="Tcf25"/>
    <property type="match status" value="1"/>
</dbReference>
<organism evidence="2 3">
    <name type="scientific">Nyssa sinensis</name>
    <dbReference type="NCBI Taxonomy" id="561372"/>
    <lineage>
        <taxon>Eukaryota</taxon>
        <taxon>Viridiplantae</taxon>
        <taxon>Streptophyta</taxon>
        <taxon>Embryophyta</taxon>
        <taxon>Tracheophyta</taxon>
        <taxon>Spermatophyta</taxon>
        <taxon>Magnoliopsida</taxon>
        <taxon>eudicotyledons</taxon>
        <taxon>Gunneridae</taxon>
        <taxon>Pentapetalae</taxon>
        <taxon>asterids</taxon>
        <taxon>Cornales</taxon>
        <taxon>Nyssaceae</taxon>
        <taxon>Nyssa</taxon>
    </lineage>
</organism>
<feature type="region of interest" description="Disordered" evidence="1">
    <location>
        <begin position="76"/>
        <end position="131"/>
    </location>
</feature>
<evidence type="ECO:0000313" key="2">
    <source>
        <dbReference type="EMBL" id="KAA8516243.1"/>
    </source>
</evidence>
<dbReference type="GO" id="GO:1990112">
    <property type="term" value="C:RQC complex"/>
    <property type="evidence" value="ECO:0007669"/>
    <property type="project" value="TreeGrafter"/>
</dbReference>
<reference evidence="2 3" key="1">
    <citation type="submission" date="2019-09" db="EMBL/GenBank/DDBJ databases">
        <title>A chromosome-level genome assembly of the Chinese tupelo Nyssa sinensis.</title>
        <authorList>
            <person name="Yang X."/>
            <person name="Kang M."/>
            <person name="Yang Y."/>
            <person name="Xiong H."/>
            <person name="Wang M."/>
            <person name="Zhang Z."/>
            <person name="Wang Z."/>
            <person name="Wu H."/>
            <person name="Ma T."/>
            <person name="Liu J."/>
            <person name="Xi Z."/>
        </authorList>
    </citation>
    <scope>NUCLEOTIDE SEQUENCE [LARGE SCALE GENOMIC DNA]</scope>
    <source>
        <strain evidence="2">J267</strain>
        <tissue evidence="2">Leaf</tissue>
    </source>
</reference>
<proteinExistence type="predicted"/>
<evidence type="ECO:0008006" key="4">
    <source>
        <dbReference type="Google" id="ProtNLM"/>
    </source>
</evidence>
<gene>
    <name evidence="2" type="ORF">F0562_019422</name>
</gene>
<dbReference type="PANTHER" id="PTHR22684">
    <property type="entry name" value="NULP1-RELATED"/>
    <property type="match status" value="1"/>
</dbReference>
<dbReference type="InterPro" id="IPR006994">
    <property type="entry name" value="TCF25/Rqc1"/>
</dbReference>
<keyword evidence="3" id="KW-1185">Reference proteome</keyword>
<dbReference type="AlphaFoldDB" id="A0A5J4ZBY2"/>
<dbReference type="EMBL" id="CM018052">
    <property type="protein sequence ID" value="KAA8516243.1"/>
    <property type="molecule type" value="Genomic_DNA"/>
</dbReference>
<accession>A0A5J4ZBY2</accession>
<feature type="compositionally biased region" description="Basic residues" evidence="1">
    <location>
        <begin position="106"/>
        <end position="117"/>
    </location>
</feature>
<protein>
    <recommendedName>
        <fullName evidence="4">Transcription factor 25</fullName>
    </recommendedName>
</protein>
<name>A0A5J4ZBY2_9ASTE</name>
<feature type="compositionally biased region" description="Polar residues" evidence="1">
    <location>
        <begin position="94"/>
        <end position="105"/>
    </location>
</feature>
<sequence>MSARLLRKVLKEQAAAQPQLHRQLAGPPDTEEKEEQQLNNSDESEESPDSSAGTFRNPFDLLNDHVHDNSQVFESEIADESSVGNIDDKEPSEVKTTFNAVQSSNHKTKKKKNKKKKSKEDPFSTSDNVEKPTNVMLENLYPEVNSSSCQPGPIKAKPANVKVGDSLVKQCTQSILQVDPKFLSAENELRRIFGSKVVNSFEKSHQTGSSRHMRGVRRGSHNHRKTILVSPSSHWPRWDGSLSMELLDTRDGYHYFRYVHSSSYGQAQRAFEAAKAIHDINGIASILLYHPYHIDSLITLADYFKFLGEHQMSTDATAKCLYALECAWHPMFSPLQGNCQLKYGHDTNKPLFSTLFTHMKNMDRRGCHRSALEICKLLLSLDSDDPMGAMFCIDYYSLRAEEYTWLEQFAEEYRSDNSLWLFPNFSYSLAICRFYLEHEVHLKETEMEIGKATSTDLMKQALMLHPSVLKKLVAKVPLKDQAWTNILKHSFFVSDQTGIPSLDHLINIYVERSYIVWRLPDLQKLLRDSALLVIETLEHNRTDAKDWACVRKEAFSFENNEYCHLLVSDFSDLVPTMPPDNLQNFLADPRMRDVQNGDHIANPPGGERARDVANRNALAVLFESILPWIDYGGRDGGVGEDDLRDAHEQDDED</sequence>
<dbReference type="PANTHER" id="PTHR22684:SF0">
    <property type="entry name" value="RIBOSOME QUALITY CONTROL COMPLEX SUBUNIT TCF25"/>
    <property type="match status" value="1"/>
</dbReference>
<evidence type="ECO:0000313" key="3">
    <source>
        <dbReference type="Proteomes" id="UP000325577"/>
    </source>
</evidence>